<dbReference type="SUPFAM" id="SSF48208">
    <property type="entry name" value="Six-hairpin glycosidases"/>
    <property type="match status" value="1"/>
</dbReference>
<dbReference type="Pfam" id="PF17678">
    <property type="entry name" value="Glyco_hydro_92N"/>
    <property type="match status" value="1"/>
</dbReference>
<comment type="caution">
    <text evidence="4">The sequence shown here is derived from an EMBL/GenBank/DDBJ whole genome shotgun (WGS) entry which is preliminary data.</text>
</comment>
<proteinExistence type="predicted"/>
<dbReference type="InterPro" id="IPR012939">
    <property type="entry name" value="Glyco_hydro_92"/>
</dbReference>
<accession>A0ABQ1RXF0</accession>
<dbReference type="Gene3D" id="1.20.1610.10">
    <property type="entry name" value="alpha-1,2-mannosidases domains"/>
    <property type="match status" value="1"/>
</dbReference>
<dbReference type="NCBIfam" id="TIGR01180">
    <property type="entry name" value="aman2_put"/>
    <property type="match status" value="1"/>
</dbReference>
<reference evidence="5" key="1">
    <citation type="journal article" date="2019" name="Int. J. Syst. Evol. Microbiol.">
        <title>The Global Catalogue of Microorganisms (GCM) 10K type strain sequencing project: providing services to taxonomists for standard genome sequencing and annotation.</title>
        <authorList>
            <consortium name="The Broad Institute Genomics Platform"/>
            <consortium name="The Broad Institute Genome Sequencing Center for Infectious Disease"/>
            <person name="Wu L."/>
            <person name="Ma J."/>
        </authorList>
    </citation>
    <scope>NUCLEOTIDE SEQUENCE [LARGE SCALE GENOMIC DNA]</scope>
    <source>
        <strain evidence="5">CCM 7640</strain>
    </source>
</reference>
<dbReference type="Gene3D" id="2.70.98.10">
    <property type="match status" value="1"/>
</dbReference>
<evidence type="ECO:0000256" key="1">
    <source>
        <dbReference type="SAM" id="MobiDB-lite"/>
    </source>
</evidence>
<dbReference type="EMBL" id="BMCM01000005">
    <property type="protein sequence ID" value="GGD86152.1"/>
    <property type="molecule type" value="Genomic_DNA"/>
</dbReference>
<evidence type="ECO:0000313" key="5">
    <source>
        <dbReference type="Proteomes" id="UP000629365"/>
    </source>
</evidence>
<dbReference type="InterPro" id="IPR008928">
    <property type="entry name" value="6-hairpin_glycosidase_sf"/>
</dbReference>
<dbReference type="Pfam" id="PF07971">
    <property type="entry name" value="Glyco_hydro_92"/>
    <property type="match status" value="1"/>
</dbReference>
<dbReference type="InterPro" id="IPR050883">
    <property type="entry name" value="PNGase"/>
</dbReference>
<keyword evidence="5" id="KW-1185">Reference proteome</keyword>
<evidence type="ECO:0000259" key="2">
    <source>
        <dbReference type="Pfam" id="PF07971"/>
    </source>
</evidence>
<dbReference type="PANTHER" id="PTHR12143:SF43">
    <property type="entry name" value="PUTATIVE-RELATED"/>
    <property type="match status" value="1"/>
</dbReference>
<dbReference type="Gene3D" id="1.20.1050.60">
    <property type="entry name" value="alpha-1,2-mannosidase"/>
    <property type="match status" value="1"/>
</dbReference>
<dbReference type="PANTHER" id="PTHR12143">
    <property type="entry name" value="PEPTIDE N-GLYCANASE PNGASE -RELATED"/>
    <property type="match status" value="1"/>
</dbReference>
<dbReference type="InterPro" id="IPR014718">
    <property type="entry name" value="GH-type_carb-bd"/>
</dbReference>
<evidence type="ECO:0000259" key="3">
    <source>
        <dbReference type="Pfam" id="PF17678"/>
    </source>
</evidence>
<name>A0ABQ1RXF0_9MICO</name>
<dbReference type="Proteomes" id="UP000629365">
    <property type="component" value="Unassembled WGS sequence"/>
</dbReference>
<feature type="compositionally biased region" description="Basic and acidic residues" evidence="1">
    <location>
        <begin position="890"/>
        <end position="900"/>
    </location>
</feature>
<dbReference type="Gene3D" id="3.30.2080.10">
    <property type="entry name" value="GH92 mannosidase domain"/>
    <property type="match status" value="1"/>
</dbReference>
<evidence type="ECO:0000313" key="4">
    <source>
        <dbReference type="EMBL" id="GGD86152.1"/>
    </source>
</evidence>
<feature type="region of interest" description="Disordered" evidence="1">
    <location>
        <begin position="152"/>
        <end position="177"/>
    </location>
</feature>
<sequence length="1025" mass="111050">MLTGADGTGFSDCEPWRIDAARGEDRVVRRLPGVLAGSIVSPGDELAWIVLPVGTEDTETRFEATAVAVDVLFDDGRWLSETGLADQYGGGSGAREQGEARRLWPDQWNLRRISIDSLAGKRVVETVAVLRGSQHRAVTAYVDGVSLSQHRSSAESLQQVDTRRGTHSSPAFSRGNTAPLVGLPHGGVFGLPMTDASAVDWAYTYAASGVDRRPALQAFATSHISSPWMKDYGVFQLMPSALRRPDTGREARALTFDRFREDAGAHRYRVEFDGGIVAELTASDFAVALRTTFPGDDGSIVLDHAGVLSDVDIQQDGDVWMLDAALESEGEKPRTFVHVRIADVATTDVRVEAGRLNGFVTVHAGRVPVDAIVGHSSVDVAHARANALHPGGFDAMLEESARRWQEALDMIVLDGATQDQRVSVMSGLYRALLYPTKYGEPALDRAGLVSRSPYDGALVKGIVSASNGFWDTYRTAWPLLTLLQPDAVAEHAEGFLAHVDASGWTPRWSAPAAEDCMTGTTFDLVFADLVVKSVRGLDLERGYAAARKNALVPAEDPRVGRKGLVPAIFRGFVSTEVLEGLSWTLDSALNDAGISRIALLLAEERHRHGRKADPDLEAEAEYFAQRSMGYAEVFDRERGFFIGRNADGSWRGDFDPREWGHDYTETTAWGTAFTAPHDGAGLARLHGGEEALGRALDQMLREPETASAALHGHYPYVIHEMREARDVRSGMLALSNQPAHHIPFMYMFSGRHDDAHALVHDALSRLFVGSDFGQGYPGDEDNGEMSAWYIFATIGLYPLVPASGTYVLVPPSVQRTKLAPSGGQPIEIVVCGGQIGDRFIRRVRVDGVEWNSISIDHATLARGCVIEFDLSSTATGWAADSRPYSASDGHGNREPMRDLAESTGTRGSIRRPELLTDDLGAEAVTFAADDDAEISLTAPAVVSFLTVTAATPDVAALRIELLDRDGRVHASRHIGEPGFEWPGETRVLRAPGRDSGVVSHALRIIAEGPARLTQIQVFGLSGPWI</sequence>
<dbReference type="InterPro" id="IPR005887">
    <property type="entry name" value="GH92_a_mannosidase_put"/>
</dbReference>
<feature type="compositionally biased region" description="Polar residues" evidence="1">
    <location>
        <begin position="167"/>
        <end position="176"/>
    </location>
</feature>
<gene>
    <name evidence="4" type="ORF">GCM10007269_31340</name>
</gene>
<organism evidence="4 5">
    <name type="scientific">Microbacterium murale</name>
    <dbReference type="NCBI Taxonomy" id="1081040"/>
    <lineage>
        <taxon>Bacteria</taxon>
        <taxon>Bacillati</taxon>
        <taxon>Actinomycetota</taxon>
        <taxon>Actinomycetes</taxon>
        <taxon>Micrococcales</taxon>
        <taxon>Microbacteriaceae</taxon>
        <taxon>Microbacterium</taxon>
    </lineage>
</organism>
<protein>
    <submittedName>
        <fullName evidence="4">Alpha-1,2-mannosidase</fullName>
    </submittedName>
</protein>
<feature type="domain" description="Glycosyl hydrolase family 92" evidence="2">
    <location>
        <begin position="389"/>
        <end position="871"/>
    </location>
</feature>
<dbReference type="InterPro" id="IPR041371">
    <property type="entry name" value="GH92_N"/>
</dbReference>
<feature type="domain" description="Glycosyl hydrolase family 92 N-terminal" evidence="3">
    <location>
        <begin position="160"/>
        <end position="320"/>
    </location>
</feature>
<feature type="region of interest" description="Disordered" evidence="1">
    <location>
        <begin position="882"/>
        <end position="911"/>
    </location>
</feature>